<organism evidence="3 6">
    <name type="scientific">Vibrio crassostreae</name>
    <dbReference type="NCBI Taxonomy" id="246167"/>
    <lineage>
        <taxon>Bacteria</taxon>
        <taxon>Pseudomonadati</taxon>
        <taxon>Pseudomonadota</taxon>
        <taxon>Gammaproteobacteria</taxon>
        <taxon>Vibrionales</taxon>
        <taxon>Vibrionaceae</taxon>
        <taxon>Vibrio</taxon>
    </lineage>
</organism>
<evidence type="ECO:0000313" key="3">
    <source>
        <dbReference type="EMBL" id="CDT16280.1"/>
    </source>
</evidence>
<evidence type="ECO:0000313" key="4">
    <source>
        <dbReference type="EMBL" id="CDT17626.1"/>
    </source>
</evidence>
<comment type="catalytic activity">
    <reaction evidence="1">
        <text>ATP + protein L-histidine = ADP + protein N-phospho-L-histidine.</text>
        <dbReference type="EC" id="2.7.13.3"/>
    </reaction>
</comment>
<dbReference type="RefSeq" id="WP_376740967.1">
    <property type="nucleotide sequence ID" value="NZ_JAFNDJ010000047.1"/>
</dbReference>
<gene>
    <name evidence="4" type="ORF">VCR4J5_1580018</name>
    <name evidence="3" type="ORF">VCR5J5_1550018</name>
</gene>
<dbReference type="Gene3D" id="1.10.287.130">
    <property type="match status" value="1"/>
</dbReference>
<dbReference type="SUPFAM" id="SSF47384">
    <property type="entry name" value="Homodimeric domain of signal transducing histidine kinase"/>
    <property type="match status" value="1"/>
</dbReference>
<protein>
    <recommendedName>
        <fullName evidence="2">histidine kinase</fullName>
        <ecNumber evidence="2">2.7.13.3</ecNumber>
    </recommendedName>
</protein>
<dbReference type="EC" id="2.7.13.3" evidence="2"/>
<accession>A0A822MRS2</accession>
<evidence type="ECO:0000256" key="1">
    <source>
        <dbReference type="ARBA" id="ARBA00000085"/>
    </source>
</evidence>
<dbReference type="AlphaFoldDB" id="A0A822MRS2"/>
<comment type="caution">
    <text evidence="3">The sequence shown here is derived from an EMBL/GenBank/DDBJ whole genome shotgun (WGS) entry which is preliminary data.</text>
</comment>
<proteinExistence type="predicted"/>
<dbReference type="InterPro" id="IPR036097">
    <property type="entry name" value="HisK_dim/P_sf"/>
</dbReference>
<reference evidence="3 5" key="2">
    <citation type="submission" date="2014-06" db="EMBL/GenBank/DDBJ databases">
        <authorList>
            <person name="Le Roux F."/>
        </authorList>
    </citation>
    <scope>NUCLEOTIDE SEQUENCE</scope>
    <source>
        <strain evidence="4 5">J5-4</strain>
        <strain evidence="3">J5-5</strain>
    </source>
</reference>
<dbReference type="EMBL" id="CCJV01000063">
    <property type="protein sequence ID" value="CDT16280.1"/>
    <property type="molecule type" value="Genomic_DNA"/>
</dbReference>
<evidence type="ECO:0000313" key="6">
    <source>
        <dbReference type="Proteomes" id="UP000049495"/>
    </source>
</evidence>
<dbReference type="GO" id="GO:0000155">
    <property type="term" value="F:phosphorelay sensor kinase activity"/>
    <property type="evidence" value="ECO:0007669"/>
    <property type="project" value="InterPro"/>
</dbReference>
<dbReference type="CDD" id="cd00082">
    <property type="entry name" value="HisKA"/>
    <property type="match status" value="1"/>
</dbReference>
<dbReference type="EMBL" id="CCJX01000066">
    <property type="protein sequence ID" value="CDT17626.1"/>
    <property type="molecule type" value="Genomic_DNA"/>
</dbReference>
<evidence type="ECO:0000256" key="2">
    <source>
        <dbReference type="ARBA" id="ARBA00012438"/>
    </source>
</evidence>
<dbReference type="Proteomes" id="UP000049077">
    <property type="component" value="Unassembled WGS sequence"/>
</dbReference>
<reference evidence="6" key="1">
    <citation type="submission" date="2014-06" db="EMBL/GenBank/DDBJ databases">
        <authorList>
            <person name="Le Roux Frederique"/>
        </authorList>
    </citation>
    <scope>NUCLEOTIDE SEQUENCE [LARGE SCALE GENOMIC DNA]</scope>
    <source>
        <strain evidence="6">J5-5</strain>
    </source>
</reference>
<evidence type="ECO:0000313" key="5">
    <source>
        <dbReference type="Proteomes" id="UP000049077"/>
    </source>
</evidence>
<dbReference type="InterPro" id="IPR003661">
    <property type="entry name" value="HisK_dim/P_dom"/>
</dbReference>
<keyword evidence="5" id="KW-1185">Reference proteome</keyword>
<name>A0A822MRS2_9VIBR</name>
<dbReference type="Proteomes" id="UP000049495">
    <property type="component" value="Unassembled WGS sequence"/>
</dbReference>
<sequence>MPIELRELANKHNSMFDRLQMGFLRLSEYSADIAHELKTPITNITTQNQVILGACRTSEEYQDAIASLWKKLI</sequence>